<feature type="transmembrane region" description="Helical" evidence="2">
    <location>
        <begin position="12"/>
        <end position="33"/>
    </location>
</feature>
<dbReference type="RefSeq" id="WP_013407718.1">
    <property type="nucleotide sequence ID" value="NC_014655.1"/>
</dbReference>
<keyword evidence="4" id="KW-1185">Reference proteome</keyword>
<feature type="compositionally biased region" description="Basic and acidic residues" evidence="1">
    <location>
        <begin position="65"/>
        <end position="83"/>
    </location>
</feature>
<sequence>MENTQQIRAKAWGYSIFLYAGLLLALYFIKIVYEPPVEEVAFGVDLNYGVDLVGSGDIQTLNKANDSKNAYDVKPEAGPRTPEKATPAPSKPKPQASVKAAPTKVLTASEDTKVTVKEPVKTSKPAPVESKTVESKTPAKAPVETPAPRSVDNSSLMKKSSGSGGNTGSNGTVGSRDGVGGNNNGDGKPGEVGDKGDPRGTLDGKSLYGNPGTGGGTSGTSVSISGWKNKGSLNISKDNSSETGTIVYDVVINDFGDVISIKNRPTNLSPSVISYYREQIRSKLKSTLQAEGTPPSRSTGTITIRISRG</sequence>
<accession>E4RRL1</accession>
<keyword evidence="2" id="KW-0472">Membrane</keyword>
<feature type="region of interest" description="Disordered" evidence="1">
    <location>
        <begin position="64"/>
        <end position="221"/>
    </location>
</feature>
<feature type="region of interest" description="Disordered" evidence="1">
    <location>
        <begin position="289"/>
        <end position="309"/>
    </location>
</feature>
<reference evidence="3 4" key="2">
    <citation type="journal article" date="2011" name="Stand. Genomic Sci.">
        <title>Complete genome sequence of Leadbetterella byssophila type strain (4M15).</title>
        <authorList>
            <person name="Abt B."/>
            <person name="Teshima H."/>
            <person name="Lucas S."/>
            <person name="Lapidus A."/>
            <person name="Del Rio T.G."/>
            <person name="Nolan M."/>
            <person name="Tice H."/>
            <person name="Cheng J.F."/>
            <person name="Pitluck S."/>
            <person name="Liolios K."/>
            <person name="Pagani I."/>
            <person name="Ivanova N."/>
            <person name="Mavromatis K."/>
            <person name="Pati A."/>
            <person name="Tapia R."/>
            <person name="Han C."/>
            <person name="Goodwin L."/>
            <person name="Chen A."/>
            <person name="Palaniappan K."/>
            <person name="Land M."/>
            <person name="Hauser L."/>
            <person name="Chang Y.J."/>
            <person name="Jeffries C.D."/>
            <person name="Rohde M."/>
            <person name="Goker M."/>
            <person name="Tindall B.J."/>
            <person name="Detter J.C."/>
            <person name="Woyke T."/>
            <person name="Bristow J."/>
            <person name="Eisen J.A."/>
            <person name="Markowitz V."/>
            <person name="Hugenholtz P."/>
            <person name="Klenk H.P."/>
            <person name="Kyrpides N.C."/>
        </authorList>
    </citation>
    <scope>NUCLEOTIDE SEQUENCE [LARGE SCALE GENOMIC DNA]</scope>
    <source>
        <strain evidence="4">DSM 17132 / JCM 16389 / KACC 11308 / NBRC 106382 / 4M15</strain>
    </source>
</reference>
<organism evidence="3 4">
    <name type="scientific">Leadbetterella byssophila (strain DSM 17132 / JCM 16389 / KACC 11308 / NBRC 106382 / 4M15)</name>
    <dbReference type="NCBI Taxonomy" id="649349"/>
    <lineage>
        <taxon>Bacteria</taxon>
        <taxon>Pseudomonadati</taxon>
        <taxon>Bacteroidota</taxon>
        <taxon>Cytophagia</taxon>
        <taxon>Cytophagales</taxon>
        <taxon>Leadbetterellaceae</taxon>
        <taxon>Leadbetterella</taxon>
    </lineage>
</organism>
<feature type="compositionally biased region" description="Basic and acidic residues" evidence="1">
    <location>
        <begin position="188"/>
        <end position="202"/>
    </location>
</feature>
<dbReference type="eggNOG" id="COG3170">
    <property type="taxonomic scope" value="Bacteria"/>
</dbReference>
<dbReference type="OrthoDB" id="979886at2"/>
<proteinExistence type="predicted"/>
<dbReference type="KEGG" id="lby:Lbys_0929"/>
<reference key="1">
    <citation type="submission" date="2010-11" db="EMBL/GenBank/DDBJ databases">
        <title>The complete genome of Leadbetterella byssophila DSM 17132.</title>
        <authorList>
            <consortium name="US DOE Joint Genome Institute (JGI-PGF)"/>
            <person name="Lucas S."/>
            <person name="Copeland A."/>
            <person name="Lapidus A."/>
            <person name="Glavina del Rio T."/>
            <person name="Dalin E."/>
            <person name="Tice H."/>
            <person name="Bruce D."/>
            <person name="Goodwin L."/>
            <person name="Pitluck S."/>
            <person name="Kyrpides N."/>
            <person name="Mavromatis K."/>
            <person name="Ivanova N."/>
            <person name="Teshima H."/>
            <person name="Brettin T."/>
            <person name="Detter J.C."/>
            <person name="Han C."/>
            <person name="Tapia R."/>
            <person name="Land M."/>
            <person name="Hauser L."/>
            <person name="Markowitz V."/>
            <person name="Cheng J.-F."/>
            <person name="Hugenholtz P."/>
            <person name="Woyke T."/>
            <person name="Wu D."/>
            <person name="Tindall B."/>
            <person name="Pomrenke H.G."/>
            <person name="Brambilla E."/>
            <person name="Klenk H.-P."/>
            <person name="Eisen J.A."/>
        </authorList>
    </citation>
    <scope>NUCLEOTIDE SEQUENCE [LARGE SCALE GENOMIC DNA]</scope>
    <source>
        <strain>DSM 17132</strain>
    </source>
</reference>
<keyword evidence="2" id="KW-0812">Transmembrane</keyword>
<evidence type="ECO:0008006" key="5">
    <source>
        <dbReference type="Google" id="ProtNLM"/>
    </source>
</evidence>
<dbReference type="HOGENOM" id="CLU_071523_0_0_10"/>
<dbReference type="EMBL" id="CP002305">
    <property type="protein sequence ID" value="ADQ16667.1"/>
    <property type="molecule type" value="Genomic_DNA"/>
</dbReference>
<dbReference type="STRING" id="649349.Lbys_0929"/>
<evidence type="ECO:0000256" key="1">
    <source>
        <dbReference type="SAM" id="MobiDB-lite"/>
    </source>
</evidence>
<gene>
    <name evidence="3" type="ordered locus">Lbys_0929</name>
</gene>
<dbReference type="Proteomes" id="UP000007435">
    <property type="component" value="Chromosome"/>
</dbReference>
<evidence type="ECO:0000313" key="4">
    <source>
        <dbReference type="Proteomes" id="UP000007435"/>
    </source>
</evidence>
<feature type="compositionally biased region" description="Basic and acidic residues" evidence="1">
    <location>
        <begin position="110"/>
        <end position="121"/>
    </location>
</feature>
<name>E4RRL1_LEAB4</name>
<protein>
    <recommendedName>
        <fullName evidence="5">Outer membrane transport energization protein TonB</fullName>
    </recommendedName>
</protein>
<evidence type="ECO:0000256" key="2">
    <source>
        <dbReference type="SAM" id="Phobius"/>
    </source>
</evidence>
<keyword evidence="2" id="KW-1133">Transmembrane helix</keyword>
<evidence type="ECO:0000313" key="3">
    <source>
        <dbReference type="EMBL" id="ADQ16667.1"/>
    </source>
</evidence>
<dbReference type="AlphaFoldDB" id="E4RRL1"/>